<feature type="domain" description="VWFA" evidence="1">
    <location>
        <begin position="330"/>
        <end position="403"/>
    </location>
</feature>
<name>J9EUN5_WUCBA</name>
<accession>J9EUN5</accession>
<evidence type="ECO:0000313" key="3">
    <source>
        <dbReference type="Proteomes" id="UP000004810"/>
    </source>
</evidence>
<dbReference type="Gene3D" id="3.40.50.410">
    <property type="entry name" value="von Willebrand factor, type A domain"/>
    <property type="match status" value="2"/>
</dbReference>
<reference evidence="3" key="1">
    <citation type="submission" date="2012-08" db="EMBL/GenBank/DDBJ databases">
        <title>The Genome Sequence of Wuchereria bancrofti.</title>
        <authorList>
            <person name="Nutman T.B."/>
            <person name="Fink D.L."/>
            <person name="Russ C."/>
            <person name="Young S."/>
            <person name="Zeng Q."/>
            <person name="Koehrsen M."/>
            <person name="Alvarado L."/>
            <person name="Berlin A."/>
            <person name="Chapman S.B."/>
            <person name="Chen Z."/>
            <person name="Freedman E."/>
            <person name="Gellesch M."/>
            <person name="Goldberg J."/>
            <person name="Griggs A."/>
            <person name="Gujja S."/>
            <person name="Heilman E.R."/>
            <person name="Heiman D."/>
            <person name="Hepburn T."/>
            <person name="Howarth C."/>
            <person name="Jen D."/>
            <person name="Larson L."/>
            <person name="Lewis B."/>
            <person name="Mehta T."/>
            <person name="Park D."/>
            <person name="Pearson M."/>
            <person name="Roberts A."/>
            <person name="Saif S."/>
            <person name="Shea T."/>
            <person name="Shenoy N."/>
            <person name="Sisk P."/>
            <person name="Stolte C."/>
            <person name="Sykes S."/>
            <person name="Walk T."/>
            <person name="White J."/>
            <person name="Yandava C."/>
            <person name="Haas B."/>
            <person name="Henn M.R."/>
            <person name="Nusbaum C."/>
            <person name="Birren B."/>
        </authorList>
    </citation>
    <scope>NUCLEOTIDE SEQUENCE [LARGE SCALE GENOMIC DNA]</scope>
    <source>
        <strain evidence="3">NA</strain>
    </source>
</reference>
<dbReference type="CDD" id="cd00198">
    <property type="entry name" value="vWFA"/>
    <property type="match status" value="1"/>
</dbReference>
<evidence type="ECO:0000313" key="2">
    <source>
        <dbReference type="EMBL" id="EJW78924.1"/>
    </source>
</evidence>
<feature type="non-terminal residue" evidence="2">
    <location>
        <position position="1"/>
    </location>
</feature>
<protein>
    <recommendedName>
        <fullName evidence="1">VWFA domain-containing protein</fullName>
    </recommendedName>
</protein>
<dbReference type="InterPro" id="IPR050525">
    <property type="entry name" value="ECM_Assembly_Org"/>
</dbReference>
<proteinExistence type="predicted"/>
<dbReference type="InterPro" id="IPR036465">
    <property type="entry name" value="vWFA_dom_sf"/>
</dbReference>
<dbReference type="Proteomes" id="UP000004810">
    <property type="component" value="Unassembled WGS sequence"/>
</dbReference>
<dbReference type="PANTHER" id="PTHR24020">
    <property type="entry name" value="COLLAGEN ALPHA"/>
    <property type="match status" value="1"/>
</dbReference>
<sequence length="403" mass="45912">IFILISDGNGHELWHVAQRAGKNLQNANIEIFAVPISRDHNLNELTLYTGDVNRVYIETEQRQFVRTISSLINQCVGANLSVANVAKKRLSVFDGDTMINVNLNPQHELTKQEVTQSDKITLPVGNLDLLFAIDLSPASPDDLKNQLKLATELVNKIADEDINRKANSNSYFNFRSNLEWGRATTKAQVLQHFEFIKYTMNNSSLVNGITLVTQYAEKFRRPNAQLIIILFSNGSNQDSWHSIIQTAKKLHELHETIIYAITTSKQYRFVELEAFTRDKWKIYVDGRIGQFVTDASKQLVIGKVNENDELIDIRSLPIIEFIQTHNDPVDLIILVDTSIVADDDFENSKRFLRELLRSLQMIDSQSQIRISLITFTDKAHVEVELNKSTTNENVLVVVEKTSK</sequence>
<evidence type="ECO:0000259" key="1">
    <source>
        <dbReference type="PROSITE" id="PS50234"/>
    </source>
</evidence>
<organism evidence="2 3">
    <name type="scientific">Wuchereria bancrofti</name>
    <dbReference type="NCBI Taxonomy" id="6293"/>
    <lineage>
        <taxon>Eukaryota</taxon>
        <taxon>Metazoa</taxon>
        <taxon>Ecdysozoa</taxon>
        <taxon>Nematoda</taxon>
        <taxon>Chromadorea</taxon>
        <taxon>Rhabditida</taxon>
        <taxon>Spirurina</taxon>
        <taxon>Spiruromorpha</taxon>
        <taxon>Filarioidea</taxon>
        <taxon>Onchocercidae</taxon>
        <taxon>Wuchereria</taxon>
    </lineage>
</organism>
<dbReference type="EMBL" id="ADBV01006053">
    <property type="protein sequence ID" value="EJW78924.1"/>
    <property type="molecule type" value="Genomic_DNA"/>
</dbReference>
<dbReference type="PANTHER" id="PTHR24020:SF84">
    <property type="entry name" value="VWFA DOMAIN-CONTAINING PROTEIN"/>
    <property type="match status" value="1"/>
</dbReference>
<dbReference type="AlphaFoldDB" id="J9EUN5"/>
<feature type="domain" description="VWFA" evidence="1">
    <location>
        <begin position="128"/>
        <end position="299"/>
    </location>
</feature>
<dbReference type="PROSITE" id="PS50234">
    <property type="entry name" value="VWFA"/>
    <property type="match status" value="2"/>
</dbReference>
<dbReference type="Pfam" id="PF00092">
    <property type="entry name" value="VWA"/>
    <property type="match status" value="2"/>
</dbReference>
<comment type="caution">
    <text evidence="2">The sequence shown here is derived from an EMBL/GenBank/DDBJ whole genome shotgun (WGS) entry which is preliminary data.</text>
</comment>
<dbReference type="SUPFAM" id="SSF53300">
    <property type="entry name" value="vWA-like"/>
    <property type="match status" value="3"/>
</dbReference>
<dbReference type="InterPro" id="IPR002035">
    <property type="entry name" value="VWF_A"/>
</dbReference>
<gene>
    <name evidence="2" type="ORF">WUBG_10167</name>
</gene>